<dbReference type="SUPFAM" id="SSF49899">
    <property type="entry name" value="Concanavalin A-like lectins/glucanases"/>
    <property type="match status" value="1"/>
</dbReference>
<evidence type="ECO:0000256" key="3">
    <source>
        <dbReference type="SAM" id="SignalP"/>
    </source>
</evidence>
<keyword evidence="2" id="KW-0430">Lectin</keyword>
<gene>
    <name evidence="5" type="ORF">C4D60_Mb09t09010</name>
</gene>
<dbReference type="EMBL" id="PYDT01000010">
    <property type="protein sequence ID" value="THU46829.1"/>
    <property type="molecule type" value="Genomic_DNA"/>
</dbReference>
<dbReference type="PANTHER" id="PTHR32401">
    <property type="entry name" value="CONCANAVALIN A-LIKE LECTIN FAMILY PROTEIN"/>
    <property type="match status" value="1"/>
</dbReference>
<evidence type="ECO:0000313" key="6">
    <source>
        <dbReference type="Proteomes" id="UP000317650"/>
    </source>
</evidence>
<dbReference type="GO" id="GO:0030246">
    <property type="term" value="F:carbohydrate binding"/>
    <property type="evidence" value="ECO:0007669"/>
    <property type="project" value="UniProtKB-KW"/>
</dbReference>
<dbReference type="PANTHER" id="PTHR32401:SF50">
    <property type="entry name" value="OS07G0133000 PROTEIN"/>
    <property type="match status" value="1"/>
</dbReference>
<feature type="signal peptide" evidence="3">
    <location>
        <begin position="1"/>
        <end position="20"/>
    </location>
</feature>
<keyword evidence="6" id="KW-1185">Reference proteome</keyword>
<evidence type="ECO:0000256" key="2">
    <source>
        <dbReference type="ARBA" id="ARBA00022734"/>
    </source>
</evidence>
<dbReference type="Gene3D" id="2.60.120.200">
    <property type="match status" value="1"/>
</dbReference>
<protein>
    <recommendedName>
        <fullName evidence="4">Legume lectin domain-containing protein</fullName>
    </recommendedName>
</protein>
<accession>A0A4S8IFV1</accession>
<reference evidence="5 6" key="1">
    <citation type="journal article" date="2019" name="Nat. Plants">
        <title>Genome sequencing of Musa balbisiana reveals subgenome evolution and function divergence in polyploid bananas.</title>
        <authorList>
            <person name="Yao X."/>
        </authorList>
    </citation>
    <scope>NUCLEOTIDE SEQUENCE [LARGE SCALE GENOMIC DNA]</scope>
    <source>
        <strain evidence="6">cv. DH-PKW</strain>
        <tissue evidence="5">Leaves</tissue>
    </source>
</reference>
<proteinExistence type="inferred from homology"/>
<name>A0A4S8IFV1_MUSBA</name>
<organism evidence="5 6">
    <name type="scientific">Musa balbisiana</name>
    <name type="common">Banana</name>
    <dbReference type="NCBI Taxonomy" id="52838"/>
    <lineage>
        <taxon>Eukaryota</taxon>
        <taxon>Viridiplantae</taxon>
        <taxon>Streptophyta</taxon>
        <taxon>Embryophyta</taxon>
        <taxon>Tracheophyta</taxon>
        <taxon>Spermatophyta</taxon>
        <taxon>Magnoliopsida</taxon>
        <taxon>Liliopsida</taxon>
        <taxon>Zingiberales</taxon>
        <taxon>Musaceae</taxon>
        <taxon>Musa</taxon>
    </lineage>
</organism>
<comment type="similarity">
    <text evidence="1">Belongs to the leguminous lectin family.</text>
</comment>
<evidence type="ECO:0000256" key="1">
    <source>
        <dbReference type="ARBA" id="ARBA00007606"/>
    </source>
</evidence>
<comment type="caution">
    <text evidence="5">The sequence shown here is derived from an EMBL/GenBank/DDBJ whole genome shotgun (WGS) entry which is preliminary data.</text>
</comment>
<evidence type="ECO:0000259" key="4">
    <source>
        <dbReference type="Pfam" id="PF00139"/>
    </source>
</evidence>
<evidence type="ECO:0000313" key="5">
    <source>
        <dbReference type="EMBL" id="THU46829.1"/>
    </source>
</evidence>
<sequence length="200" mass="21607">MFIKALVCLLLLLHRRSSLASSSSGRYDGDDFIFNGFGGANLTLDGVASITSTGLLMVTDKSMETKGHAFHPSPLRIRDLSNGTVVSFSTTFAFGFISDYTDFSGNGMAFVISHTKDFSKALGGQFLGLFNQSSNAYNSSNYVLAIELDTILSPQFQDIDDNHVGIDINNLISNKSHTAGYYDDHTGSFERLSLGSGQAM</sequence>
<dbReference type="InterPro" id="IPR013320">
    <property type="entry name" value="ConA-like_dom_sf"/>
</dbReference>
<dbReference type="STRING" id="52838.A0A4S8IFV1"/>
<dbReference type="InterPro" id="IPR050258">
    <property type="entry name" value="Leguminous_Lectin"/>
</dbReference>
<feature type="domain" description="Legume lectin" evidence="4">
    <location>
        <begin position="31"/>
        <end position="199"/>
    </location>
</feature>
<dbReference type="Proteomes" id="UP000317650">
    <property type="component" value="Chromosome 9"/>
</dbReference>
<keyword evidence="3" id="KW-0732">Signal</keyword>
<dbReference type="CDD" id="cd06899">
    <property type="entry name" value="lectin_legume_LecRK_Arcelin_ConA"/>
    <property type="match status" value="1"/>
</dbReference>
<dbReference type="InterPro" id="IPR001220">
    <property type="entry name" value="Legume_lectin_dom"/>
</dbReference>
<dbReference type="AlphaFoldDB" id="A0A4S8IFV1"/>
<feature type="chain" id="PRO_5020525771" description="Legume lectin domain-containing protein" evidence="3">
    <location>
        <begin position="21"/>
        <end position="200"/>
    </location>
</feature>
<dbReference type="Pfam" id="PF00139">
    <property type="entry name" value="Lectin_legB"/>
    <property type="match status" value="1"/>
</dbReference>